<evidence type="ECO:0000259" key="2">
    <source>
        <dbReference type="PROSITE" id="PS00662"/>
    </source>
</evidence>
<dbReference type="Proteomes" id="UP000254519">
    <property type="component" value="Unassembled WGS sequence"/>
</dbReference>
<dbReference type="Gene3D" id="3.40.50.300">
    <property type="entry name" value="P-loop containing nucleotide triphosphate hydrolases"/>
    <property type="match status" value="1"/>
</dbReference>
<name>A0A380BXU3_SPOPA</name>
<proteinExistence type="inferred from homology"/>
<dbReference type="GO" id="GO:0005524">
    <property type="term" value="F:ATP binding"/>
    <property type="evidence" value="ECO:0007669"/>
    <property type="project" value="InterPro"/>
</dbReference>
<sequence length="345" mass="38436">MADLDQLFKKAFNYHASDLHLSIGIPAVFRINGTLQSLDDVIYSSEQLETMVKAIIPKNRLAEFKELGEVDFNYSLQNVCRFRVNAFHQSGEVSIAARLVPTSIPTIEALKMPNILYPLVEKSQGLILVTGPTGSGKSTTLAAMIDYINRKYAKHIITLEDPIEYIHTHEKSIVNQREVGTDTKSFANGLRAALRQDPDVILVGEMRDLETISTAITAAETGHLVLATLHTSSAMTTIDRMIDVFPPHQQNQIRIQIANVLQGVISQRLFSRKDGSGRVAATEILVQTPAIANLIRSEKVHMIQNIMQTHRSLGMHTLETSIHQLIAKDLIRYEDAEPYLTVGEM</sequence>
<dbReference type="SMART" id="SM00382">
    <property type="entry name" value="AAA"/>
    <property type="match status" value="1"/>
</dbReference>
<dbReference type="EMBL" id="UGYZ01000002">
    <property type="protein sequence ID" value="SUJ07859.1"/>
    <property type="molecule type" value="Genomic_DNA"/>
</dbReference>
<evidence type="ECO:0000256" key="1">
    <source>
        <dbReference type="ARBA" id="ARBA00006611"/>
    </source>
</evidence>
<dbReference type="Gene3D" id="3.30.450.90">
    <property type="match status" value="1"/>
</dbReference>
<dbReference type="InterPro" id="IPR003593">
    <property type="entry name" value="AAA+_ATPase"/>
</dbReference>
<dbReference type="CDD" id="cd01131">
    <property type="entry name" value="PilT"/>
    <property type="match status" value="1"/>
</dbReference>
<dbReference type="Pfam" id="PF00437">
    <property type="entry name" value="T2SSE"/>
    <property type="match status" value="1"/>
</dbReference>
<protein>
    <submittedName>
        <fullName evidence="3">Twitching mobility protein</fullName>
    </submittedName>
</protein>
<dbReference type="InterPro" id="IPR050921">
    <property type="entry name" value="T4SS_GSP_E_ATPase"/>
</dbReference>
<dbReference type="OrthoDB" id="9808272at2"/>
<dbReference type="InterPro" id="IPR001482">
    <property type="entry name" value="T2SS/T4SS_dom"/>
</dbReference>
<reference evidence="3 4" key="1">
    <citation type="submission" date="2018-06" db="EMBL/GenBank/DDBJ databases">
        <authorList>
            <consortium name="Pathogen Informatics"/>
            <person name="Doyle S."/>
        </authorList>
    </citation>
    <scope>NUCLEOTIDE SEQUENCE [LARGE SCALE GENOMIC DNA]</scope>
    <source>
        <strain evidence="4">ATCC 11859 / DSM 33 / NCIB 8841 / NCTC 4822</strain>
    </source>
</reference>
<accession>A0A380BXU3</accession>
<dbReference type="SUPFAM" id="SSF52540">
    <property type="entry name" value="P-loop containing nucleoside triphosphate hydrolases"/>
    <property type="match status" value="1"/>
</dbReference>
<dbReference type="GO" id="GO:0016887">
    <property type="term" value="F:ATP hydrolysis activity"/>
    <property type="evidence" value="ECO:0007669"/>
    <property type="project" value="InterPro"/>
</dbReference>
<dbReference type="PROSITE" id="PS00662">
    <property type="entry name" value="T2SP_E"/>
    <property type="match status" value="1"/>
</dbReference>
<evidence type="ECO:0000313" key="4">
    <source>
        <dbReference type="Proteomes" id="UP000254519"/>
    </source>
</evidence>
<dbReference type="InterPro" id="IPR006321">
    <property type="entry name" value="PilT/PilU"/>
</dbReference>
<feature type="domain" description="Bacterial type II secretion system protein E" evidence="2">
    <location>
        <begin position="194"/>
        <end position="208"/>
    </location>
</feature>
<evidence type="ECO:0000313" key="3">
    <source>
        <dbReference type="EMBL" id="SUJ07859.1"/>
    </source>
</evidence>
<dbReference type="AlphaFoldDB" id="A0A380BXU3"/>
<comment type="similarity">
    <text evidence="1">Belongs to the GSP E family.</text>
</comment>
<dbReference type="InterPro" id="IPR027417">
    <property type="entry name" value="P-loop_NTPase"/>
</dbReference>
<keyword evidence="4" id="KW-1185">Reference proteome</keyword>
<dbReference type="PANTHER" id="PTHR30486">
    <property type="entry name" value="TWITCHING MOTILITY PROTEIN PILT"/>
    <property type="match status" value="1"/>
</dbReference>
<organism evidence="3 4">
    <name type="scientific">Sporosarcina pasteurii</name>
    <name type="common">Bacillus pasteurii</name>
    <dbReference type="NCBI Taxonomy" id="1474"/>
    <lineage>
        <taxon>Bacteria</taxon>
        <taxon>Bacillati</taxon>
        <taxon>Bacillota</taxon>
        <taxon>Bacilli</taxon>
        <taxon>Bacillales</taxon>
        <taxon>Caryophanaceae</taxon>
        <taxon>Sporosarcina</taxon>
    </lineage>
</organism>
<gene>
    <name evidence="3" type="primary">pilT</name>
    <name evidence="3" type="ORF">NCTC4822_01827</name>
</gene>
<dbReference type="NCBIfam" id="TIGR01420">
    <property type="entry name" value="pilT_fam"/>
    <property type="match status" value="1"/>
</dbReference>